<dbReference type="Proteomes" id="UP000466794">
    <property type="component" value="Unassembled WGS sequence"/>
</dbReference>
<reference evidence="1 2" key="1">
    <citation type="submission" date="2019-12" db="EMBL/GenBank/DDBJ databases">
        <title>Nocardia sp. nov. ET3-3 isolated from soil.</title>
        <authorList>
            <person name="Kanchanasin P."/>
            <person name="Tanasupawat S."/>
            <person name="Yuki M."/>
            <person name="Kudo T."/>
        </authorList>
    </citation>
    <scope>NUCLEOTIDE SEQUENCE [LARGE SCALE GENOMIC DNA]</scope>
    <source>
        <strain evidence="1 2">ET3-3</strain>
    </source>
</reference>
<evidence type="ECO:0008006" key="3">
    <source>
        <dbReference type="Google" id="ProtNLM"/>
    </source>
</evidence>
<organism evidence="1 2">
    <name type="scientific">Nocardia terrae</name>
    <dbReference type="NCBI Taxonomy" id="2675851"/>
    <lineage>
        <taxon>Bacteria</taxon>
        <taxon>Bacillati</taxon>
        <taxon>Actinomycetota</taxon>
        <taxon>Actinomycetes</taxon>
        <taxon>Mycobacteriales</taxon>
        <taxon>Nocardiaceae</taxon>
        <taxon>Nocardia</taxon>
    </lineage>
</organism>
<dbReference type="EMBL" id="WRPP01000002">
    <property type="protein sequence ID" value="MVU78384.1"/>
    <property type="molecule type" value="Genomic_DNA"/>
</dbReference>
<sequence>MTAMNSPSVAIPDRHTMLEAMRRASRAPSVHNTQPWRWVLDGEVLHLFSDPDRLLSAMDPHGRQMIISCGAMLQHVRTALGARGWHTDTIRFPNPAEPEHLAEIRFRPWDSPPPGLYSRAAAMDNRHTDRLPMEPPEHWDELLHRLRMLTSPHYVELDALADDVRPRLAAATEQAAALRRHDMMYQAEIGWWTGHSGGPEGVPPEALLSDAEAARVSVGRPFPAAKHSLRRAETTEDRARLVVLSTESDAPADWLRTGEALSVALLECTVEGMSTCALTHITELPGGRRALAGLTHPNYRPQLVIRIGKAPDNDPWVPTPRRPIHDFFTIR</sequence>
<gene>
    <name evidence="1" type="ORF">GPX89_14160</name>
</gene>
<dbReference type="InterPro" id="IPR000415">
    <property type="entry name" value="Nitroreductase-like"/>
</dbReference>
<dbReference type="NCBIfam" id="NF047509">
    <property type="entry name" value="Rv3131_FMN_oxido"/>
    <property type="match status" value="1"/>
</dbReference>
<dbReference type="SUPFAM" id="SSF55469">
    <property type="entry name" value="FMN-dependent nitroreductase-like"/>
    <property type="match status" value="2"/>
</dbReference>
<name>A0A7K1UVI9_9NOCA</name>
<dbReference type="RefSeq" id="WP_157387889.1">
    <property type="nucleotide sequence ID" value="NZ_WRPP01000002.1"/>
</dbReference>
<proteinExistence type="predicted"/>
<evidence type="ECO:0000313" key="2">
    <source>
        <dbReference type="Proteomes" id="UP000466794"/>
    </source>
</evidence>
<evidence type="ECO:0000313" key="1">
    <source>
        <dbReference type="EMBL" id="MVU78384.1"/>
    </source>
</evidence>
<keyword evidence="2" id="KW-1185">Reference proteome</keyword>
<dbReference type="Gene3D" id="3.40.109.10">
    <property type="entry name" value="NADH Oxidase"/>
    <property type="match status" value="1"/>
</dbReference>
<dbReference type="PANTHER" id="PTHR23026">
    <property type="entry name" value="NADPH NITROREDUCTASE"/>
    <property type="match status" value="1"/>
</dbReference>
<dbReference type="InterPro" id="IPR050627">
    <property type="entry name" value="Nitroreductase/BluB"/>
</dbReference>
<dbReference type="GO" id="GO:0016491">
    <property type="term" value="F:oxidoreductase activity"/>
    <property type="evidence" value="ECO:0007669"/>
    <property type="project" value="InterPro"/>
</dbReference>
<dbReference type="AlphaFoldDB" id="A0A7K1UVI9"/>
<dbReference type="PANTHER" id="PTHR23026:SF123">
    <property type="entry name" value="NAD(P)H NITROREDUCTASE RV3131-RELATED"/>
    <property type="match status" value="1"/>
</dbReference>
<accession>A0A7K1UVI9</accession>
<comment type="caution">
    <text evidence="1">The sequence shown here is derived from an EMBL/GenBank/DDBJ whole genome shotgun (WGS) entry which is preliminary data.</text>
</comment>
<protein>
    <recommendedName>
        <fullName evidence="3">NAD(P)H nitroreductase</fullName>
    </recommendedName>
</protein>